<evidence type="ECO:0000256" key="1">
    <source>
        <dbReference type="SAM" id="MobiDB-lite"/>
    </source>
</evidence>
<dbReference type="Proteomes" id="UP000664940">
    <property type="component" value="Unassembled WGS sequence"/>
</dbReference>
<proteinExistence type="predicted"/>
<reference evidence="2 3" key="1">
    <citation type="journal article" date="2020" name="Nature">
        <title>Six reference-quality genomes reveal evolution of bat adaptations.</title>
        <authorList>
            <person name="Jebb D."/>
            <person name="Huang Z."/>
            <person name="Pippel M."/>
            <person name="Hughes G.M."/>
            <person name="Lavrichenko K."/>
            <person name="Devanna P."/>
            <person name="Winkler S."/>
            <person name="Jermiin L.S."/>
            <person name="Skirmuntt E.C."/>
            <person name="Katzourakis A."/>
            <person name="Burkitt-Gray L."/>
            <person name="Ray D.A."/>
            <person name="Sullivan K.A.M."/>
            <person name="Roscito J.G."/>
            <person name="Kirilenko B.M."/>
            <person name="Davalos L.M."/>
            <person name="Corthals A.P."/>
            <person name="Power M.L."/>
            <person name="Jones G."/>
            <person name="Ransome R.D."/>
            <person name="Dechmann D.K.N."/>
            <person name="Locatelli A.G."/>
            <person name="Puechmaille S.J."/>
            <person name="Fedrigo O."/>
            <person name="Jarvis E.D."/>
            <person name="Hiller M."/>
            <person name="Vernes S.C."/>
            <person name="Myers E.W."/>
            <person name="Teeling E.C."/>
        </authorList>
    </citation>
    <scope>NUCLEOTIDE SEQUENCE [LARGE SCALE GENOMIC DNA]</scope>
    <source>
        <strain evidence="2">Bat1K_MPI-CBG_1</strain>
    </source>
</reference>
<protein>
    <submittedName>
        <fullName evidence="2">Uncharacterized protein</fullName>
    </submittedName>
</protein>
<dbReference type="AlphaFoldDB" id="A0A834DN48"/>
<feature type="region of interest" description="Disordered" evidence="1">
    <location>
        <begin position="1"/>
        <end position="80"/>
    </location>
</feature>
<sequence length="151" mass="15827">MFISILHTSKLKSRKGSSSQGQGRGQSNCGRVFLTTGPAGISAASPACFLPSPENAGDAGHSGGAKAPTGPGVKKPPRCIMGRLEEPMPRETWSPAGTTRARCQGWDDRQDRTCPQTQGSCSHPLSSLPAPCSRWLLLEAALAPSARKTKS</sequence>
<feature type="compositionally biased region" description="Low complexity" evidence="1">
    <location>
        <begin position="16"/>
        <end position="31"/>
    </location>
</feature>
<gene>
    <name evidence="2" type="ORF">HJG60_008456</name>
</gene>
<dbReference type="EMBL" id="JABVXQ010000011">
    <property type="protein sequence ID" value="KAF6086261.1"/>
    <property type="molecule type" value="Genomic_DNA"/>
</dbReference>
<accession>A0A834DN48</accession>
<comment type="caution">
    <text evidence="2">The sequence shown here is derived from an EMBL/GenBank/DDBJ whole genome shotgun (WGS) entry which is preliminary data.</text>
</comment>
<evidence type="ECO:0000313" key="2">
    <source>
        <dbReference type="EMBL" id="KAF6086261.1"/>
    </source>
</evidence>
<name>A0A834DN48_9CHIR</name>
<organism evidence="2 3">
    <name type="scientific">Phyllostomus discolor</name>
    <name type="common">pale spear-nosed bat</name>
    <dbReference type="NCBI Taxonomy" id="89673"/>
    <lineage>
        <taxon>Eukaryota</taxon>
        <taxon>Metazoa</taxon>
        <taxon>Chordata</taxon>
        <taxon>Craniata</taxon>
        <taxon>Vertebrata</taxon>
        <taxon>Euteleostomi</taxon>
        <taxon>Mammalia</taxon>
        <taxon>Eutheria</taxon>
        <taxon>Laurasiatheria</taxon>
        <taxon>Chiroptera</taxon>
        <taxon>Yangochiroptera</taxon>
        <taxon>Phyllostomidae</taxon>
        <taxon>Phyllostominae</taxon>
        <taxon>Phyllostomus</taxon>
    </lineage>
</organism>
<evidence type="ECO:0000313" key="3">
    <source>
        <dbReference type="Proteomes" id="UP000664940"/>
    </source>
</evidence>